<evidence type="ECO:0000256" key="5">
    <source>
        <dbReference type="ARBA" id="ARBA00032715"/>
    </source>
</evidence>
<dbReference type="GO" id="GO:0016020">
    <property type="term" value="C:membrane"/>
    <property type="evidence" value="ECO:0007669"/>
    <property type="project" value="InterPro"/>
</dbReference>
<dbReference type="PANTHER" id="PTHR10422">
    <property type="entry name" value="CYTOCHROME C OXIDASE SUBUNIT 1"/>
    <property type="match status" value="1"/>
</dbReference>
<evidence type="ECO:0000259" key="6">
    <source>
        <dbReference type="PROSITE" id="PS50855"/>
    </source>
</evidence>
<comment type="pathway">
    <text evidence="2">Energy metabolism; oxidative phosphorylation.</text>
</comment>
<comment type="similarity">
    <text evidence="3">Belongs to the heme-copper respiratory oxidase family.</text>
</comment>
<dbReference type="InterPro" id="IPR036927">
    <property type="entry name" value="Cyt_c_oxase-like_su1_sf"/>
</dbReference>
<evidence type="ECO:0000256" key="2">
    <source>
        <dbReference type="ARBA" id="ARBA00004673"/>
    </source>
</evidence>
<feature type="domain" description="Cytochrome oxidase subunit I profile" evidence="6">
    <location>
        <begin position="1"/>
        <end position="77"/>
    </location>
</feature>
<dbReference type="GO" id="GO:0005739">
    <property type="term" value="C:mitochondrion"/>
    <property type="evidence" value="ECO:0007669"/>
    <property type="project" value="GOC"/>
</dbReference>
<dbReference type="SUPFAM" id="SSF81442">
    <property type="entry name" value="Cytochrome c oxidase subunit I-like"/>
    <property type="match status" value="1"/>
</dbReference>
<reference evidence="7" key="1">
    <citation type="submission" date="2015-07" db="EMBL/GenBank/DDBJ databases">
        <title>MeaNS - Measles Nucleotide Surveillance Program.</title>
        <authorList>
            <person name="Tran T."/>
            <person name="Druce J."/>
        </authorList>
    </citation>
    <scope>NUCLEOTIDE SEQUENCE</scope>
    <source>
        <strain evidence="7">UCB-OBI-ISO-001</strain>
        <tissue evidence="7">Gonad</tissue>
    </source>
</reference>
<dbReference type="UniPathway" id="UPA00705"/>
<sequence length="77" mass="8723">VYILIIPGFGIISHIDSHYSLKKRNFQKTRNNLCNIIYWTSRIYCLSLPVGIDVDTRAYFTAATIIIASPTGIKVFS</sequence>
<evidence type="ECO:0000256" key="4">
    <source>
        <dbReference type="ARBA" id="ARBA00015947"/>
    </source>
</evidence>
<dbReference type="OrthoDB" id="6113578at2759"/>
<dbReference type="PROSITE" id="PS50855">
    <property type="entry name" value="COX1"/>
    <property type="match status" value="1"/>
</dbReference>
<dbReference type="GO" id="GO:0006123">
    <property type="term" value="P:mitochondrial electron transport, cytochrome c to oxygen"/>
    <property type="evidence" value="ECO:0007669"/>
    <property type="project" value="TreeGrafter"/>
</dbReference>
<gene>
    <name evidence="7" type="ORF">OCBIM_22009599mg</name>
</gene>
<dbReference type="EMBL" id="KQ427045">
    <property type="protein sequence ID" value="KOF67476.1"/>
    <property type="molecule type" value="Genomic_DNA"/>
</dbReference>
<organism evidence="7">
    <name type="scientific">Octopus bimaculoides</name>
    <name type="common">California two-spotted octopus</name>
    <dbReference type="NCBI Taxonomy" id="37653"/>
    <lineage>
        <taxon>Eukaryota</taxon>
        <taxon>Metazoa</taxon>
        <taxon>Spiralia</taxon>
        <taxon>Lophotrochozoa</taxon>
        <taxon>Mollusca</taxon>
        <taxon>Cephalopoda</taxon>
        <taxon>Coleoidea</taxon>
        <taxon>Octopodiformes</taxon>
        <taxon>Octopoda</taxon>
        <taxon>Incirrata</taxon>
        <taxon>Octopodidae</taxon>
        <taxon>Octopus</taxon>
    </lineage>
</organism>
<dbReference type="STRING" id="37653.A0A0L8FRX7"/>
<dbReference type="GO" id="GO:0004129">
    <property type="term" value="F:cytochrome-c oxidase activity"/>
    <property type="evidence" value="ECO:0007669"/>
    <property type="project" value="InterPro"/>
</dbReference>
<accession>A0A0L8FRX7</accession>
<protein>
    <recommendedName>
        <fullName evidence="4">Cytochrome c oxidase subunit 1</fullName>
    </recommendedName>
    <alternativeName>
        <fullName evidence="5">Cytochrome c oxidase polypeptide I</fullName>
    </alternativeName>
</protein>
<dbReference type="GO" id="GO:0015990">
    <property type="term" value="P:electron transport coupled proton transport"/>
    <property type="evidence" value="ECO:0007669"/>
    <property type="project" value="TreeGrafter"/>
</dbReference>
<dbReference type="AlphaFoldDB" id="A0A0L8FRX7"/>
<dbReference type="InterPro" id="IPR023616">
    <property type="entry name" value="Cyt_c_oxase-like_su1_dom"/>
</dbReference>
<dbReference type="GO" id="GO:0020037">
    <property type="term" value="F:heme binding"/>
    <property type="evidence" value="ECO:0007669"/>
    <property type="project" value="InterPro"/>
</dbReference>
<name>A0A0L8FRX7_OCTBM</name>
<evidence type="ECO:0000256" key="3">
    <source>
        <dbReference type="ARBA" id="ARBA00009578"/>
    </source>
</evidence>
<evidence type="ECO:0000256" key="1">
    <source>
        <dbReference type="ARBA" id="ARBA00001971"/>
    </source>
</evidence>
<dbReference type="PANTHER" id="PTHR10422:SF18">
    <property type="entry name" value="CYTOCHROME C OXIDASE SUBUNIT 1"/>
    <property type="match status" value="1"/>
</dbReference>
<feature type="non-terminal residue" evidence="7">
    <location>
        <position position="1"/>
    </location>
</feature>
<dbReference type="InterPro" id="IPR000883">
    <property type="entry name" value="Cyt_C_Oxase_1"/>
</dbReference>
<dbReference type="Gene3D" id="1.20.210.10">
    <property type="entry name" value="Cytochrome c oxidase-like, subunit I domain"/>
    <property type="match status" value="1"/>
</dbReference>
<comment type="cofactor">
    <cofactor evidence="1">
        <name>heme</name>
        <dbReference type="ChEBI" id="CHEBI:30413"/>
    </cofactor>
</comment>
<proteinExistence type="inferred from homology"/>
<evidence type="ECO:0000313" key="7">
    <source>
        <dbReference type="EMBL" id="KOF67476.1"/>
    </source>
</evidence>